<feature type="chain" id="PRO_5004201526" evidence="1">
    <location>
        <begin position="27"/>
        <end position="2188"/>
    </location>
</feature>
<proteinExistence type="predicted"/>
<keyword evidence="2" id="KW-0472">Membrane</keyword>
<keyword evidence="3" id="KW-1185">Reference proteome</keyword>
<organism evidence="2 3">
    <name type="scientific">Tetrahymena thermophila (strain SB210)</name>
    <dbReference type="NCBI Taxonomy" id="312017"/>
    <lineage>
        <taxon>Eukaryota</taxon>
        <taxon>Sar</taxon>
        <taxon>Alveolata</taxon>
        <taxon>Ciliophora</taxon>
        <taxon>Intramacronucleata</taxon>
        <taxon>Oligohymenophorea</taxon>
        <taxon>Hymenostomatida</taxon>
        <taxon>Tetrahymenina</taxon>
        <taxon>Tetrahymenidae</taxon>
        <taxon>Tetrahymena</taxon>
    </lineage>
</organism>
<dbReference type="Proteomes" id="UP000009168">
    <property type="component" value="Unassembled WGS sequence"/>
</dbReference>
<reference evidence="3" key="1">
    <citation type="journal article" date="2006" name="PLoS Biol.">
        <title>Macronuclear genome sequence of the ciliate Tetrahymena thermophila, a model eukaryote.</title>
        <authorList>
            <person name="Eisen J.A."/>
            <person name="Coyne R.S."/>
            <person name="Wu M."/>
            <person name="Wu D."/>
            <person name="Thiagarajan M."/>
            <person name="Wortman J.R."/>
            <person name="Badger J.H."/>
            <person name="Ren Q."/>
            <person name="Amedeo P."/>
            <person name="Jones K.M."/>
            <person name="Tallon L.J."/>
            <person name="Delcher A.L."/>
            <person name="Salzberg S.L."/>
            <person name="Silva J.C."/>
            <person name="Haas B.J."/>
            <person name="Majoros W.H."/>
            <person name="Farzad M."/>
            <person name="Carlton J.M."/>
            <person name="Smith R.K. Jr."/>
            <person name="Garg J."/>
            <person name="Pearlman R.E."/>
            <person name="Karrer K.M."/>
            <person name="Sun L."/>
            <person name="Manning G."/>
            <person name="Elde N.C."/>
            <person name="Turkewitz A.P."/>
            <person name="Asai D.J."/>
            <person name="Wilkes D.E."/>
            <person name="Wang Y."/>
            <person name="Cai H."/>
            <person name="Collins K."/>
            <person name="Stewart B.A."/>
            <person name="Lee S.R."/>
            <person name="Wilamowska K."/>
            <person name="Weinberg Z."/>
            <person name="Ruzzo W.L."/>
            <person name="Wloga D."/>
            <person name="Gaertig J."/>
            <person name="Frankel J."/>
            <person name="Tsao C.-C."/>
            <person name="Gorovsky M.A."/>
            <person name="Keeling P.J."/>
            <person name="Waller R.F."/>
            <person name="Patron N.J."/>
            <person name="Cherry J.M."/>
            <person name="Stover N.A."/>
            <person name="Krieger C.J."/>
            <person name="del Toro C."/>
            <person name="Ryder H.F."/>
            <person name="Williamson S.C."/>
            <person name="Barbeau R.A."/>
            <person name="Hamilton E.P."/>
            <person name="Orias E."/>
        </authorList>
    </citation>
    <scope>NUCLEOTIDE SEQUENCE [LARGE SCALE GENOMIC DNA]</scope>
    <source>
        <strain evidence="3">SB210</strain>
    </source>
</reference>
<dbReference type="eggNOG" id="ENOG502R2EN">
    <property type="taxonomic scope" value="Eukaryota"/>
</dbReference>
<keyword evidence="1" id="KW-0732">Signal</keyword>
<dbReference type="HOGENOM" id="CLU_231662_0_0_1"/>
<dbReference type="EMBL" id="GG662718">
    <property type="protein sequence ID" value="EAR93974.2"/>
    <property type="molecule type" value="Genomic_DNA"/>
</dbReference>
<keyword evidence="2" id="KW-0812">Transmembrane</keyword>
<dbReference type="RefSeq" id="XP_001014219.2">
    <property type="nucleotide sequence ID" value="XM_001014219.2"/>
</dbReference>
<evidence type="ECO:0000313" key="2">
    <source>
        <dbReference type="EMBL" id="EAR93974.2"/>
    </source>
</evidence>
<accession>Q23BZ4</accession>
<dbReference type="OrthoDB" id="287532at2759"/>
<sequence length="2188" mass="244512">MISATSNRFLISFLGVIFYLLRQVYGEGMLYPTRPVRYAVLDQNSVSLLTLYFRVSTQLAANNYLRIQLPDYGQGNYIFQPTNCLLKYSGDTVFTTSQCGIMPNVSDTMYVLLSKPVDNSQTTENILQIELNTTNPLTGISSSLRVSTISSIQSTVFFQYDENANFGQIPFTQPNNEVFQATVLNYGTPSTVNIPGLPNNLQIQIQINKPFGLDQKMSRIKLIASSPWVFDPATTVTCQDDSRYAQVSDARQALYKAPQLVLKPTDPSLPVPLVKTEVETPNQLSIVFAQGFLEGSAFVLNINSLVNPSITAQGVLKIYSFPVNSNESVEANASLLQLQTFQTPIQVTLLPSLPFDPNNPTNTPINFYKNTKQYVKIQININQQTIPAGYPILLQFTPNTNIIQGSEYLDSNMQDINGNYIRNVKYLSNNQMLIYNLKQMKGTPANPTITIQVRVLLSKTDSQFNVSVSIYTDLTLSSPVFSGVSNTVALITNYKSVIQYLQDQTYAQNGFVQIKTAPNDITFNIQVPNNDLTPNLKLQLYISSSLTQETTPIACTINGGTTFTCSYNSMTNYVRIDMVPGSFTNAATTIVIKNIKFNTASNHEDSIYELFFRITKDSTNANSSFNDLMLPLIVIQQANSNIKGQFINDLNQQAANPVDYSFPSFLDIYDTADTFSTFTPPLQPTERYFLAVYVQQDYLNIAQMPPIGSQYYCGSTLPGVSCYYKYSDKTTTPQSSVLFKQWAKIVFFLPTSTKVGYHMAIPYLFNQNNYNFQIEGGYFNTATYVFKVLFTNTLTSFAPSTILATVTNLCPTTAITLSGNAGAQISGVQMQLARSNVYTQGVGSAAILVTDWQFWYANQSKYTTPLNAITGTGVLDPVSVSYIDLTGISRFAVIFPFTATGDPTIASTTVSIDSVVLPYSYDLPNLLFIIAQGAGKLNCYKQYFNSGRNLFYISTPKSLQLTCDQQSNGIQNTQCTVQFVPAQNMQPFAILQIQFTGMQANTNQCTLIQKNILTNTQVQITQSCSVSTNSQILTVNMQDNVIYSNDMTTYTYQLSFYGVSIDNSLQKSFTFSIKDQSGNTAIEQQTINVSTTNYQAIYIQVSQLIYKYLNPYVFSKLTAQFATPRQLLPNENVVVNLGSDLWDVNSNTDRLTVTLFKIDTSNPSAPQNIAVPIAVQFAENVMGIQLADRTQFTASSYILVIDGILTPASNSNDLISISFIRNYDSGLVLQNIQSTTVPFPSLLQKINSQIILAQANFLMEGSLQELVFNVTMKNSQITSSAIMYIYFPIYYAPSISNFPAYLYCRMNNIQIPCKYNNNPFRLEISESPLFIQPGQQFTLLVFGPVAPQYDLRNNPQYVNETIFFAVDTGATNSFSEYIHIPPPQVVQIPSNFPYMRLITVTTDNTNTRALSNHVFVVETDTQLPNQNGFQVIFPTDYKYLAITSQLQCMISYFDSNNIQVDTPYQTCNVTGLSVEGIMPITIAASARFIITIQQVPTPPTGGFVDLSRAIIAVFSSSRQNYIAQTNYLTNQMGSIQFIEQTNFVQINAGQVIQVTKGTYSPNIIIQTANQNKFIANMIITLSATGFTFIPPSMNIYLGDLQTSFRVGADQNMLEKQYTASISKVEFGFTPVYQIANNLIIFVISQPIQIVTPTSINVPYGGCSLPYQVQISSTPYSDVDISIQYDYTTLPEGYLTVDIDLSSYTLYFDSKTNYRYLTLCSTPQFPKTLTTFPVTLTLGGTDMQSFLLVNPNLTVNMITRDPTIIPSLITTVLNQYRTSTDFSVSFNQDGTVYWQLYVQGTAQNLSLSQIKAALKAQNTTLQSPTSLQQQFFGKKTDQRVGLQVFHTSDTSKQFTISSLIPETNYVLCTYFENEMSKATDIKCLNFKTLNWQVFTKVNISFLIKMFEDDMNNILCFYVRNTQTSIKNIINSDGNSCSLQSVTQPYYFQFKGKTASYSNQMTNIYLIPDATLETDSSITTIAAMYDAATKQLLDDVRTNAKQNYNINEINQSQFLTTFSYDDAINKQSNFIMPSITNMQFKPVSYQFNTTIEIQDVILSNDGQVYFIAERVAKELFDNQKGKYYDAPITSMNDPTPENIINCQNGLGYTADVCARIIYNNNNKVTLILDNLVPETKYVIYYVVANHFPITPIYDTVVQKTEIISLPYGAGNHSTLIQSTFAIIVLLIIIF</sequence>
<dbReference type="KEGG" id="tet:TTHERM_00225880"/>
<feature type="signal peptide" evidence="1">
    <location>
        <begin position="1"/>
        <end position="26"/>
    </location>
</feature>
<name>Q23BZ4_TETTS</name>
<dbReference type="InParanoid" id="Q23BZ4"/>
<evidence type="ECO:0000313" key="3">
    <source>
        <dbReference type="Proteomes" id="UP000009168"/>
    </source>
</evidence>
<dbReference type="GeneID" id="7843658"/>
<gene>
    <name evidence="2" type="ORF">TTHERM_00225880</name>
</gene>
<protein>
    <submittedName>
        <fullName evidence="2">Transmembrane protein, putative</fullName>
    </submittedName>
</protein>
<evidence type="ECO:0000256" key="1">
    <source>
        <dbReference type="SAM" id="SignalP"/>
    </source>
</evidence>